<dbReference type="RefSeq" id="WP_160727383.1">
    <property type="nucleotide sequence ID" value="NZ_WTYC01000002.1"/>
</dbReference>
<evidence type="ECO:0000259" key="1">
    <source>
        <dbReference type="Pfam" id="PF07238"/>
    </source>
</evidence>
<name>A0A844XPC8_9SPHN</name>
<dbReference type="Proteomes" id="UP000448199">
    <property type="component" value="Unassembled WGS sequence"/>
</dbReference>
<dbReference type="AlphaFoldDB" id="A0A844XPC8"/>
<reference evidence="2 3" key="1">
    <citation type="submission" date="2019-12" db="EMBL/GenBank/DDBJ databases">
        <title>Genomic-based taxomic classification of the family Erythrobacteraceae.</title>
        <authorList>
            <person name="Xu L."/>
        </authorList>
    </citation>
    <scope>NUCLEOTIDE SEQUENCE [LARGE SCALE GENOMIC DNA]</scope>
    <source>
        <strain evidence="2 3">DSM 17792</strain>
    </source>
</reference>
<gene>
    <name evidence="2" type="ORF">GRI69_06190</name>
</gene>
<organism evidence="2 3">
    <name type="scientific">Qipengyuania vulgaris</name>
    <dbReference type="NCBI Taxonomy" id="291985"/>
    <lineage>
        <taxon>Bacteria</taxon>
        <taxon>Pseudomonadati</taxon>
        <taxon>Pseudomonadota</taxon>
        <taxon>Alphaproteobacteria</taxon>
        <taxon>Sphingomonadales</taxon>
        <taxon>Erythrobacteraceae</taxon>
        <taxon>Qipengyuania</taxon>
    </lineage>
</organism>
<protein>
    <recommendedName>
        <fullName evidence="1">PilZ domain-containing protein</fullName>
    </recommendedName>
</protein>
<keyword evidence="3" id="KW-1185">Reference proteome</keyword>
<evidence type="ECO:0000313" key="2">
    <source>
        <dbReference type="EMBL" id="MXO47841.1"/>
    </source>
</evidence>
<evidence type="ECO:0000313" key="3">
    <source>
        <dbReference type="Proteomes" id="UP000448199"/>
    </source>
</evidence>
<dbReference type="SUPFAM" id="SSF141371">
    <property type="entry name" value="PilZ domain-like"/>
    <property type="match status" value="1"/>
</dbReference>
<accession>A0A844XPC8</accession>
<dbReference type="InterPro" id="IPR009875">
    <property type="entry name" value="PilZ_domain"/>
</dbReference>
<dbReference type="Pfam" id="PF07238">
    <property type="entry name" value="PilZ"/>
    <property type="match status" value="1"/>
</dbReference>
<dbReference type="OrthoDB" id="9794070at2"/>
<dbReference type="EMBL" id="WTYC01000002">
    <property type="protein sequence ID" value="MXO47841.1"/>
    <property type="molecule type" value="Genomic_DNA"/>
</dbReference>
<dbReference type="Gene3D" id="2.40.10.220">
    <property type="entry name" value="predicted glycosyltransferase like domains"/>
    <property type="match status" value="1"/>
</dbReference>
<proteinExistence type="predicted"/>
<feature type="domain" description="PilZ" evidence="1">
    <location>
        <begin position="3"/>
        <end position="83"/>
    </location>
</feature>
<comment type="caution">
    <text evidence="2">The sequence shown here is derived from an EMBL/GenBank/DDBJ whole genome shotgun (WGS) entry which is preliminary data.</text>
</comment>
<dbReference type="GO" id="GO:0035438">
    <property type="term" value="F:cyclic-di-GMP binding"/>
    <property type="evidence" value="ECO:0007669"/>
    <property type="project" value="InterPro"/>
</dbReference>
<sequence length="110" mass="12185">MDLRREKRYSIAVPGRYRKGTGVGFNVAIKDLSEYGCQFSDLGGRVQKGHEITIRIGSIGPLTARVKWIEKRKVGVEFEQPLYPSVLEHIIVEGGKNEAAAIAAFAQQPD</sequence>